<sequence>MLHSTDRAAASGRGLPRGSDFAALRAANLIYIDKTPIIYYLTCIGSGAYKFARPAGFGRTTLISTLEELFVHGVEPYCGHDSWFKGLYIEQHWQERAGVYAVLKLDFAGLFDSGRAPSLESFERNLACRLSSFAAEHHIELPELSKHAGANDILRELCSNAKGNDRGSLVLLIDNYDAPFVRLEQDTEALRRMHSFWEQFNRLLKAFRDKFRFIFVSGSLNFEIAACFASASCLENISQSPRSAYLCGFSREECALYFKEALSSAAAQRHNVPPAEITDDDLNALLCTLERWYGGFSFDTLAAARLLHPQSVLKFLNNNRSEFKVYRQGLESAFTEIVRLKADDELELADLRRLTEPRAKLYLHSWDFMHVTSVKRMSALQRLFQDGFLTLKAPIRSADFGVKFKVPNLEIKTMLKHLAKTVPEHAVLRPYCSTH</sequence>
<feature type="domain" description="AAA-ATPase-like" evidence="1">
    <location>
        <begin position="19"/>
        <end position="224"/>
    </location>
</feature>
<dbReference type="AlphaFoldDB" id="A0A9D9DEP3"/>
<dbReference type="PANTHER" id="PTHR34825:SF1">
    <property type="entry name" value="AAA-ATPASE-LIKE DOMAIN-CONTAINING PROTEIN"/>
    <property type="match status" value="1"/>
</dbReference>
<dbReference type="Pfam" id="PF09820">
    <property type="entry name" value="AAA-ATPase_like"/>
    <property type="match status" value="1"/>
</dbReference>
<gene>
    <name evidence="2" type="ORF">IAB19_06585</name>
</gene>
<organism evidence="2 3">
    <name type="scientific">Candidatus Avisuccinivibrio stercorigallinarum</name>
    <dbReference type="NCBI Taxonomy" id="2840704"/>
    <lineage>
        <taxon>Bacteria</taxon>
        <taxon>Pseudomonadati</taxon>
        <taxon>Pseudomonadota</taxon>
        <taxon>Gammaproteobacteria</taxon>
        <taxon>Aeromonadales</taxon>
        <taxon>Succinivibrionaceae</taxon>
        <taxon>Succinivibrionaceae incertae sedis</taxon>
        <taxon>Candidatus Avisuccinivibrio</taxon>
    </lineage>
</organism>
<comment type="caution">
    <text evidence="2">The sequence shown here is derived from an EMBL/GenBank/DDBJ whole genome shotgun (WGS) entry which is preliminary data.</text>
</comment>
<accession>A0A9D9DEP3</accession>
<dbReference type="PANTHER" id="PTHR34825">
    <property type="entry name" value="CONSERVED PROTEIN, WITH A WEAK D-GALACTARATE DEHYDRATASE/ALTRONATE HYDROLASE DOMAIN"/>
    <property type="match status" value="1"/>
</dbReference>
<reference evidence="2" key="1">
    <citation type="submission" date="2020-10" db="EMBL/GenBank/DDBJ databases">
        <authorList>
            <person name="Gilroy R."/>
        </authorList>
    </citation>
    <scope>NUCLEOTIDE SEQUENCE</scope>
    <source>
        <strain evidence="2">17213</strain>
    </source>
</reference>
<dbReference type="Proteomes" id="UP000823631">
    <property type="component" value="Unassembled WGS sequence"/>
</dbReference>
<dbReference type="EMBL" id="JADINH010000139">
    <property type="protein sequence ID" value="MBO8416026.1"/>
    <property type="molecule type" value="Genomic_DNA"/>
</dbReference>
<proteinExistence type="predicted"/>
<reference evidence="2" key="2">
    <citation type="journal article" date="2021" name="PeerJ">
        <title>Extensive microbial diversity within the chicken gut microbiome revealed by metagenomics and culture.</title>
        <authorList>
            <person name="Gilroy R."/>
            <person name="Ravi A."/>
            <person name="Getino M."/>
            <person name="Pursley I."/>
            <person name="Horton D.L."/>
            <person name="Alikhan N.F."/>
            <person name="Baker D."/>
            <person name="Gharbi K."/>
            <person name="Hall N."/>
            <person name="Watson M."/>
            <person name="Adriaenssens E.M."/>
            <person name="Foster-Nyarko E."/>
            <person name="Jarju S."/>
            <person name="Secka A."/>
            <person name="Antonio M."/>
            <person name="Oren A."/>
            <person name="Chaudhuri R.R."/>
            <person name="La Ragione R."/>
            <person name="Hildebrand F."/>
            <person name="Pallen M.J."/>
        </authorList>
    </citation>
    <scope>NUCLEOTIDE SEQUENCE</scope>
    <source>
        <strain evidence="2">17213</strain>
    </source>
</reference>
<dbReference type="InterPro" id="IPR018631">
    <property type="entry name" value="AAA-ATPase-like_dom"/>
</dbReference>
<evidence type="ECO:0000259" key="1">
    <source>
        <dbReference type="Pfam" id="PF09820"/>
    </source>
</evidence>
<name>A0A9D9DEP3_9GAMM</name>
<evidence type="ECO:0000313" key="2">
    <source>
        <dbReference type="EMBL" id="MBO8416026.1"/>
    </source>
</evidence>
<protein>
    <submittedName>
        <fullName evidence="2">AAA family ATPase</fullName>
    </submittedName>
</protein>
<evidence type="ECO:0000313" key="3">
    <source>
        <dbReference type="Proteomes" id="UP000823631"/>
    </source>
</evidence>